<sequence length="170" mass="18372">MSDEGVMHRKKLMSWQDGVAERSGIEDRRATVPPAGGAPASFQLLLVASSYQSSCSYAGVVALFSPQYHKTVLHPYSSSYRCHSTCCNANTASVSWFSGPGVSWAFQDNQTLGTLPPNWGVPGLFGTAWIPSIPGDPSNIFIPTTCQGMPPDFYPEPFRPELPLASTTLK</sequence>
<dbReference type="AlphaFoldDB" id="A0A0C9UBA3"/>
<evidence type="ECO:0000313" key="2">
    <source>
        <dbReference type="Proteomes" id="UP000054279"/>
    </source>
</evidence>
<gene>
    <name evidence="1" type="ORF">M422DRAFT_277195</name>
</gene>
<reference evidence="1 2" key="1">
    <citation type="submission" date="2014-06" db="EMBL/GenBank/DDBJ databases">
        <title>Evolutionary Origins and Diversification of the Mycorrhizal Mutualists.</title>
        <authorList>
            <consortium name="DOE Joint Genome Institute"/>
            <consortium name="Mycorrhizal Genomics Consortium"/>
            <person name="Kohler A."/>
            <person name="Kuo A."/>
            <person name="Nagy L.G."/>
            <person name="Floudas D."/>
            <person name="Copeland A."/>
            <person name="Barry K.W."/>
            <person name="Cichocki N."/>
            <person name="Veneault-Fourrey C."/>
            <person name="LaButti K."/>
            <person name="Lindquist E.A."/>
            <person name="Lipzen A."/>
            <person name="Lundell T."/>
            <person name="Morin E."/>
            <person name="Murat C."/>
            <person name="Riley R."/>
            <person name="Ohm R."/>
            <person name="Sun H."/>
            <person name="Tunlid A."/>
            <person name="Henrissat B."/>
            <person name="Grigoriev I.V."/>
            <person name="Hibbett D.S."/>
            <person name="Martin F."/>
        </authorList>
    </citation>
    <scope>NUCLEOTIDE SEQUENCE [LARGE SCALE GENOMIC DNA]</scope>
    <source>
        <strain evidence="1 2">SS14</strain>
    </source>
</reference>
<keyword evidence="2" id="KW-1185">Reference proteome</keyword>
<evidence type="ECO:0000313" key="1">
    <source>
        <dbReference type="EMBL" id="KIJ22390.1"/>
    </source>
</evidence>
<organism evidence="1 2">
    <name type="scientific">Sphaerobolus stellatus (strain SS14)</name>
    <dbReference type="NCBI Taxonomy" id="990650"/>
    <lineage>
        <taxon>Eukaryota</taxon>
        <taxon>Fungi</taxon>
        <taxon>Dikarya</taxon>
        <taxon>Basidiomycota</taxon>
        <taxon>Agaricomycotina</taxon>
        <taxon>Agaricomycetes</taxon>
        <taxon>Phallomycetidae</taxon>
        <taxon>Geastrales</taxon>
        <taxon>Sphaerobolaceae</taxon>
        <taxon>Sphaerobolus</taxon>
    </lineage>
</organism>
<accession>A0A0C9UBA3</accession>
<protein>
    <submittedName>
        <fullName evidence="1">Uncharacterized protein</fullName>
    </submittedName>
</protein>
<dbReference type="Proteomes" id="UP000054279">
    <property type="component" value="Unassembled WGS sequence"/>
</dbReference>
<proteinExistence type="predicted"/>
<name>A0A0C9UBA3_SPHS4</name>
<dbReference type="HOGENOM" id="CLU_1571625_0_0_1"/>
<dbReference type="EMBL" id="KN838307">
    <property type="protein sequence ID" value="KIJ22390.1"/>
    <property type="molecule type" value="Genomic_DNA"/>
</dbReference>